<keyword evidence="2" id="KW-1185">Reference proteome</keyword>
<evidence type="ECO:0000313" key="2">
    <source>
        <dbReference type="Proteomes" id="UP000838756"/>
    </source>
</evidence>
<feature type="non-terminal residue" evidence="1">
    <location>
        <position position="86"/>
    </location>
</feature>
<evidence type="ECO:0000313" key="1">
    <source>
        <dbReference type="EMBL" id="CAH2216264.1"/>
    </source>
</evidence>
<name>A0A8S4QNY6_9NEOP</name>
<dbReference type="Proteomes" id="UP000838756">
    <property type="component" value="Unassembled WGS sequence"/>
</dbReference>
<protein>
    <submittedName>
        <fullName evidence="1">Jg23180 protein</fullName>
    </submittedName>
</protein>
<dbReference type="OrthoDB" id="10064612at2759"/>
<dbReference type="EMBL" id="CAKXAJ010014684">
    <property type="protein sequence ID" value="CAH2216264.1"/>
    <property type="molecule type" value="Genomic_DNA"/>
</dbReference>
<sequence>MDIKNFKARENKVSFWHSILCLNFEPRLSATRKICEVLEELTEQCKQTSSRTKADQAALYDAYMKSDKVVRDLKQSHLQVKEQSSQ</sequence>
<reference evidence="1" key="1">
    <citation type="submission" date="2022-03" db="EMBL/GenBank/DDBJ databases">
        <authorList>
            <person name="Lindestad O."/>
        </authorList>
    </citation>
    <scope>NUCLEOTIDE SEQUENCE</scope>
</reference>
<gene>
    <name evidence="1" type="primary">jg23180</name>
    <name evidence="1" type="ORF">PAEG_LOCUS4315</name>
</gene>
<accession>A0A8S4QNY6</accession>
<organism evidence="1 2">
    <name type="scientific">Pararge aegeria aegeria</name>
    <dbReference type="NCBI Taxonomy" id="348720"/>
    <lineage>
        <taxon>Eukaryota</taxon>
        <taxon>Metazoa</taxon>
        <taxon>Ecdysozoa</taxon>
        <taxon>Arthropoda</taxon>
        <taxon>Hexapoda</taxon>
        <taxon>Insecta</taxon>
        <taxon>Pterygota</taxon>
        <taxon>Neoptera</taxon>
        <taxon>Endopterygota</taxon>
        <taxon>Lepidoptera</taxon>
        <taxon>Glossata</taxon>
        <taxon>Ditrysia</taxon>
        <taxon>Papilionoidea</taxon>
        <taxon>Nymphalidae</taxon>
        <taxon>Satyrinae</taxon>
        <taxon>Satyrini</taxon>
        <taxon>Parargina</taxon>
        <taxon>Pararge</taxon>
    </lineage>
</organism>
<proteinExistence type="predicted"/>
<comment type="caution">
    <text evidence="1">The sequence shown here is derived from an EMBL/GenBank/DDBJ whole genome shotgun (WGS) entry which is preliminary data.</text>
</comment>
<dbReference type="AlphaFoldDB" id="A0A8S4QNY6"/>